<organism evidence="2 3">
    <name type="scientific">Phytophthora palmivora</name>
    <dbReference type="NCBI Taxonomy" id="4796"/>
    <lineage>
        <taxon>Eukaryota</taxon>
        <taxon>Sar</taxon>
        <taxon>Stramenopiles</taxon>
        <taxon>Oomycota</taxon>
        <taxon>Peronosporomycetes</taxon>
        <taxon>Peronosporales</taxon>
        <taxon>Peronosporaceae</taxon>
        <taxon>Phytophthora</taxon>
    </lineage>
</organism>
<comment type="caution">
    <text evidence="2">The sequence shown here is derived from an EMBL/GenBank/DDBJ whole genome shotgun (WGS) entry which is preliminary data.</text>
</comment>
<evidence type="ECO:0000256" key="1">
    <source>
        <dbReference type="SAM" id="MobiDB-lite"/>
    </source>
</evidence>
<gene>
    <name evidence="2" type="ORF">PHPALM_3033</name>
</gene>
<evidence type="ECO:0000313" key="2">
    <source>
        <dbReference type="EMBL" id="POM79332.1"/>
    </source>
</evidence>
<protein>
    <submittedName>
        <fullName evidence="2">Uncharacterized protein</fullName>
    </submittedName>
</protein>
<feature type="region of interest" description="Disordered" evidence="1">
    <location>
        <begin position="1"/>
        <end position="35"/>
    </location>
</feature>
<dbReference type="EMBL" id="NCKW01001794">
    <property type="protein sequence ID" value="POM79332.1"/>
    <property type="molecule type" value="Genomic_DNA"/>
</dbReference>
<keyword evidence="3" id="KW-1185">Reference proteome</keyword>
<name>A0A2P4YND5_9STRA</name>
<dbReference type="AlphaFoldDB" id="A0A2P4YND5"/>
<dbReference type="OrthoDB" id="10463609at2759"/>
<evidence type="ECO:0000313" key="3">
    <source>
        <dbReference type="Proteomes" id="UP000237271"/>
    </source>
</evidence>
<dbReference type="Proteomes" id="UP000237271">
    <property type="component" value="Unassembled WGS sequence"/>
</dbReference>
<proteinExistence type="predicted"/>
<reference evidence="2 3" key="1">
    <citation type="journal article" date="2017" name="Genome Biol. Evol.">
        <title>Phytophthora megakarya and P. palmivora, closely related causal agents of cacao black pod rot, underwent increases in genome sizes and gene numbers by different mechanisms.</title>
        <authorList>
            <person name="Ali S.S."/>
            <person name="Shao J."/>
            <person name="Lary D.J."/>
            <person name="Kronmiller B."/>
            <person name="Shen D."/>
            <person name="Strem M.D."/>
            <person name="Amoako-Attah I."/>
            <person name="Akrofi A.Y."/>
            <person name="Begoude B.A."/>
            <person name="Ten Hoopen G.M."/>
            <person name="Coulibaly K."/>
            <person name="Kebe B.I."/>
            <person name="Melnick R.L."/>
            <person name="Guiltinan M.J."/>
            <person name="Tyler B.M."/>
            <person name="Meinhardt L.W."/>
            <person name="Bailey B.A."/>
        </authorList>
    </citation>
    <scope>NUCLEOTIDE SEQUENCE [LARGE SCALE GENOMIC DNA]</scope>
    <source>
        <strain evidence="3">sbr112.9</strain>
    </source>
</reference>
<sequence>MRVNVDEKRSKRKLPTAAAATDEGEVKPLEVKTQTTHHSKLQLKCKDGTTFDVTYEQAMMSSTLWVLMQDVSGKKPMDAVN</sequence>
<accession>A0A2P4YND5</accession>